<dbReference type="InterPro" id="IPR000914">
    <property type="entry name" value="SBP_5_dom"/>
</dbReference>
<dbReference type="InterPro" id="IPR006311">
    <property type="entry name" value="TAT_signal"/>
</dbReference>
<comment type="similarity">
    <text evidence="2">Belongs to the bacterial solute-binding protein 5 family.</text>
</comment>
<feature type="chain" id="PRO_5005217334" evidence="4">
    <location>
        <begin position="28"/>
        <end position="281"/>
    </location>
</feature>
<dbReference type="RefSeq" id="WP_050674314.1">
    <property type="nucleotide sequence ID" value="NZ_CVRL01000045.1"/>
</dbReference>
<proteinExistence type="inferred from homology"/>
<feature type="signal peptide" evidence="4">
    <location>
        <begin position="1"/>
        <end position="27"/>
    </location>
</feature>
<evidence type="ECO:0000256" key="3">
    <source>
        <dbReference type="ARBA" id="ARBA00022729"/>
    </source>
</evidence>
<evidence type="ECO:0000313" key="6">
    <source>
        <dbReference type="EMBL" id="CRL12737.1"/>
    </source>
</evidence>
<evidence type="ECO:0000256" key="4">
    <source>
        <dbReference type="SAM" id="SignalP"/>
    </source>
</evidence>
<dbReference type="PROSITE" id="PS51318">
    <property type="entry name" value="TAT"/>
    <property type="match status" value="1"/>
</dbReference>
<dbReference type="SUPFAM" id="SSF53850">
    <property type="entry name" value="Periplasmic binding protein-like II"/>
    <property type="match status" value="1"/>
</dbReference>
<keyword evidence="7" id="KW-1185">Reference proteome</keyword>
<feature type="domain" description="Solute-binding protein family 5" evidence="5">
    <location>
        <begin position="70"/>
        <end position="234"/>
    </location>
</feature>
<accession>A0A0H5D6G1</accession>
<evidence type="ECO:0000259" key="5">
    <source>
        <dbReference type="Pfam" id="PF00496"/>
    </source>
</evidence>
<dbReference type="GO" id="GO:1904680">
    <property type="term" value="F:peptide transmembrane transporter activity"/>
    <property type="evidence" value="ECO:0007669"/>
    <property type="project" value="TreeGrafter"/>
</dbReference>
<dbReference type="Proteomes" id="UP000043764">
    <property type="component" value="Unassembled WGS sequence"/>
</dbReference>
<evidence type="ECO:0000313" key="7">
    <source>
        <dbReference type="Proteomes" id="UP000043764"/>
    </source>
</evidence>
<dbReference type="InterPro" id="IPR039424">
    <property type="entry name" value="SBP_5"/>
</dbReference>
<dbReference type="PANTHER" id="PTHR30290">
    <property type="entry name" value="PERIPLASMIC BINDING COMPONENT OF ABC TRANSPORTER"/>
    <property type="match status" value="1"/>
</dbReference>
<comment type="subcellular location">
    <subcellularLocation>
        <location evidence="1">Periplasm</location>
    </subcellularLocation>
</comment>
<keyword evidence="3 4" id="KW-0732">Signal</keyword>
<dbReference type="Gene3D" id="3.40.190.10">
    <property type="entry name" value="Periplasmic binding protein-like II"/>
    <property type="match status" value="1"/>
</dbReference>
<dbReference type="AlphaFoldDB" id="A0A0H5D6G1"/>
<sequence length="281" mass="30068">MTRIDRRALFTSGAAAALLAATGAAIADTPRQGGILRLAVPRDGDLMDQVARGAVFDTLTEIGPDGLLRGELARQWSSSQDARRWLFDLRDDVQFHNGQALGVGDVVTALEAMVMPQGGPALIEATSDTQVQIELGASNPHLPYLLADPAFAIALGGDVAKDLTTAIGTGCYRVERARTGRDFRATRVMDHYKNGQAGWVDVVELIVIPDAAVRAEALRDGYVDVAALPAPDGLTARGSFHYHPSATDMALAARLDVGMPRTVGSRSPLDDGRIAERWWRT</sequence>
<reference evidence="7" key="1">
    <citation type="submission" date="2015-05" db="EMBL/GenBank/DDBJ databases">
        <authorList>
            <person name="Rodrigo-Torres Lidia"/>
            <person name="Arahal R.David."/>
        </authorList>
    </citation>
    <scope>NUCLEOTIDE SEQUENCE [LARGE SCALE GENOMIC DNA]</scope>
    <source>
        <strain evidence="7">CECT 7321</strain>
    </source>
</reference>
<dbReference type="GO" id="GO:0015833">
    <property type="term" value="P:peptide transport"/>
    <property type="evidence" value="ECO:0007669"/>
    <property type="project" value="TreeGrafter"/>
</dbReference>
<dbReference type="Pfam" id="PF00496">
    <property type="entry name" value="SBP_bac_5"/>
    <property type="match status" value="1"/>
</dbReference>
<protein>
    <submittedName>
        <fullName evidence="6">Nickel-binding periplasmic protein</fullName>
    </submittedName>
</protein>
<evidence type="ECO:0000256" key="1">
    <source>
        <dbReference type="ARBA" id="ARBA00004418"/>
    </source>
</evidence>
<gene>
    <name evidence="6" type="primary">nikA_2</name>
    <name evidence="6" type="ORF">NIT7321_03617</name>
</gene>
<organism evidence="6 7">
    <name type="scientific">Phaeobacter italicus</name>
    <dbReference type="NCBI Taxonomy" id="481446"/>
    <lineage>
        <taxon>Bacteria</taxon>
        <taxon>Pseudomonadati</taxon>
        <taxon>Pseudomonadota</taxon>
        <taxon>Alphaproteobacteria</taxon>
        <taxon>Rhodobacterales</taxon>
        <taxon>Roseobacteraceae</taxon>
        <taxon>Phaeobacter</taxon>
    </lineage>
</organism>
<evidence type="ECO:0000256" key="2">
    <source>
        <dbReference type="ARBA" id="ARBA00005695"/>
    </source>
</evidence>
<name>A0A0H5D6G1_9RHOB</name>
<dbReference type="STRING" id="481446.NIT7645_02940"/>
<dbReference type="EMBL" id="CVRL01000045">
    <property type="protein sequence ID" value="CRL12737.1"/>
    <property type="molecule type" value="Genomic_DNA"/>
</dbReference>
<dbReference type="PANTHER" id="PTHR30290:SF38">
    <property type="entry name" value="D,D-DIPEPTIDE-BINDING PERIPLASMIC PROTEIN DDPA-RELATED"/>
    <property type="match status" value="1"/>
</dbReference>